<accession>A0ABT7T948</accession>
<evidence type="ECO:0000313" key="6">
    <source>
        <dbReference type="Proteomes" id="UP001237823"/>
    </source>
</evidence>
<keyword evidence="2" id="KW-0067">ATP-binding</keyword>
<dbReference type="Pfam" id="PF13191">
    <property type="entry name" value="AAA_16"/>
    <property type="match status" value="1"/>
</dbReference>
<dbReference type="CDD" id="cd06170">
    <property type="entry name" value="LuxR_C_like"/>
    <property type="match status" value="1"/>
</dbReference>
<dbReference type="InterPro" id="IPR016032">
    <property type="entry name" value="Sig_transdc_resp-reg_C-effctor"/>
</dbReference>
<dbReference type="SUPFAM" id="SSF48452">
    <property type="entry name" value="TPR-like"/>
    <property type="match status" value="1"/>
</dbReference>
<dbReference type="InterPro" id="IPR011990">
    <property type="entry name" value="TPR-like_helical_dom_sf"/>
</dbReference>
<comment type="caution">
    <text evidence="5">The sequence shown here is derived from an EMBL/GenBank/DDBJ whole genome shotgun (WGS) entry which is preliminary data.</text>
</comment>
<name>A0ABT7T948_9MICO</name>
<evidence type="ECO:0000259" key="4">
    <source>
        <dbReference type="PROSITE" id="PS50043"/>
    </source>
</evidence>
<dbReference type="Gene3D" id="1.10.10.10">
    <property type="entry name" value="Winged helix-like DNA-binding domain superfamily/Winged helix DNA-binding domain"/>
    <property type="match status" value="1"/>
</dbReference>
<dbReference type="InterPro" id="IPR036388">
    <property type="entry name" value="WH-like_DNA-bd_sf"/>
</dbReference>
<dbReference type="SUPFAM" id="SSF52540">
    <property type="entry name" value="P-loop containing nucleoside triphosphate hydrolases"/>
    <property type="match status" value="1"/>
</dbReference>
<dbReference type="RefSeq" id="WP_289458920.1">
    <property type="nucleotide sequence ID" value="NZ_JAUCML010000005.1"/>
</dbReference>
<dbReference type="PANTHER" id="PTHR16305">
    <property type="entry name" value="TESTICULAR SOLUBLE ADENYLYL CYCLASE"/>
    <property type="match status" value="1"/>
</dbReference>
<dbReference type="Gene3D" id="1.25.40.10">
    <property type="entry name" value="Tetratricopeptide repeat domain"/>
    <property type="match status" value="1"/>
</dbReference>
<dbReference type="Pfam" id="PF00196">
    <property type="entry name" value="GerE"/>
    <property type="match status" value="1"/>
</dbReference>
<dbReference type="PANTHER" id="PTHR16305:SF35">
    <property type="entry name" value="TRANSCRIPTIONAL ACTIVATOR DOMAIN"/>
    <property type="match status" value="1"/>
</dbReference>
<dbReference type="SUPFAM" id="SSF46894">
    <property type="entry name" value="C-terminal effector domain of the bipartite response regulators"/>
    <property type="match status" value="1"/>
</dbReference>
<dbReference type="SMART" id="SM00421">
    <property type="entry name" value="HTH_LUXR"/>
    <property type="match status" value="1"/>
</dbReference>
<evidence type="ECO:0000256" key="2">
    <source>
        <dbReference type="ARBA" id="ARBA00022840"/>
    </source>
</evidence>
<evidence type="ECO:0000256" key="1">
    <source>
        <dbReference type="ARBA" id="ARBA00022741"/>
    </source>
</evidence>
<reference evidence="5 6" key="1">
    <citation type="submission" date="2023-06" db="EMBL/GenBank/DDBJ databases">
        <authorList>
            <person name="Feng G."/>
            <person name="Li J."/>
            <person name="Zhu H."/>
        </authorList>
    </citation>
    <scope>NUCLEOTIDE SEQUENCE [LARGE SCALE GENOMIC DNA]</scope>
    <source>
        <strain evidence="5 6">RHCKG23</strain>
    </source>
</reference>
<protein>
    <submittedName>
        <fullName evidence="5">LuxR family transcriptional regulator</fullName>
    </submittedName>
</protein>
<sequence length="911" mass="96456">MALTGRRLEVDRITTLAALPRESAMVVVGDPGSGRSSVLDAVADRVPLPVVRVGVNGSESRWPLAGVTSLFTALDDPRATAHIAHLLQAGAAGTGAPSGLAAAHDFLEAVQTLTLPPTVVLIDDLDRMDEDSQELIAFLAGRLAGTALRLVATVRSVPSGSPLAALPMLRLEPLAADDALVLARSMAPEGANDGVLAILADATGGNPGVLREQFEALSHAQLTGAEPLVLPLRPTATTEAIAASTLERLDGVAAGGTRTDGADAGRDLDVLARLALVPVARTTGWDRDALDDLADAGLVVVRGQSATVRDPLVRSALYWRMTARSRRSLHTELASASADVDPRAAAWHRSFVDDVPDSVALLEAAAAHVADGAPHAAVALAERALHVGSGCEDERAALLRVAEAMLAQRLLGLAARYLAAIRPFRRQEDEVRRLRLLYSVQYLRGETVHADELLVPVAAGAPEAPAVAGLLAMVASFRAETWDLEQARDLLARVEQLGPVLTPHTAEIAGAVQCLVAAVDGTLPADTELYDGLATARLLAMSDPALLLVAHALSIAERARSARRVFALVLARSQDTQTVWAEGARYLTAENELRSGNFRQALRAVDAWEAGAGAAQRVREPSRVVAIAWRHFAEGRSYEALEVVDRCLALRSTALLWGTTAKLHALRGRVLLLDGRVEEAVVALEAADAVGRSLRNPAVLRHLGDLVEGYVRSGRIDDARSATARLAADHHARPSRWGALVLARSLALVADDTTRETARRRALELFQPHDSQYERARTFAALAVVGTVAERPRLGAAAAAAYEAAGLRRPLATPQAPAAMPSFGVPTSLRSGPTPSAPVPGTPRSAPDASAVLTSLTAEERAVVQKVTEGYRNREIASSLFMSQRTVELRLTQIYRKVGARSRSHLVALLT</sequence>
<proteinExistence type="predicted"/>
<dbReference type="InterPro" id="IPR041664">
    <property type="entry name" value="AAA_16"/>
</dbReference>
<dbReference type="InterPro" id="IPR027417">
    <property type="entry name" value="P-loop_NTPase"/>
</dbReference>
<feature type="domain" description="HTH luxR-type" evidence="4">
    <location>
        <begin position="849"/>
        <end position="911"/>
    </location>
</feature>
<evidence type="ECO:0000256" key="3">
    <source>
        <dbReference type="SAM" id="MobiDB-lite"/>
    </source>
</evidence>
<keyword evidence="1" id="KW-0547">Nucleotide-binding</keyword>
<gene>
    <name evidence="5" type="ORF">QUG92_10130</name>
</gene>
<keyword evidence="6" id="KW-1185">Reference proteome</keyword>
<dbReference type="InterPro" id="IPR000792">
    <property type="entry name" value="Tscrpt_reg_LuxR_C"/>
</dbReference>
<dbReference type="PRINTS" id="PR00038">
    <property type="entry name" value="HTHLUXR"/>
</dbReference>
<organism evidence="5 6">
    <name type="scientific">Curtobacterium citri</name>
    <dbReference type="NCBI Taxonomy" id="3055139"/>
    <lineage>
        <taxon>Bacteria</taxon>
        <taxon>Bacillati</taxon>
        <taxon>Actinomycetota</taxon>
        <taxon>Actinomycetes</taxon>
        <taxon>Micrococcales</taxon>
        <taxon>Microbacteriaceae</taxon>
        <taxon>Curtobacterium</taxon>
    </lineage>
</organism>
<dbReference type="PROSITE" id="PS50043">
    <property type="entry name" value="HTH_LUXR_2"/>
    <property type="match status" value="1"/>
</dbReference>
<dbReference type="Proteomes" id="UP001237823">
    <property type="component" value="Unassembled WGS sequence"/>
</dbReference>
<dbReference type="EMBL" id="JAUCML010000005">
    <property type="protein sequence ID" value="MDM7885464.1"/>
    <property type="molecule type" value="Genomic_DNA"/>
</dbReference>
<evidence type="ECO:0000313" key="5">
    <source>
        <dbReference type="EMBL" id="MDM7885464.1"/>
    </source>
</evidence>
<feature type="region of interest" description="Disordered" evidence="3">
    <location>
        <begin position="827"/>
        <end position="848"/>
    </location>
</feature>